<dbReference type="Pfam" id="PF07750">
    <property type="entry name" value="GcrA"/>
    <property type="match status" value="1"/>
</dbReference>
<protein>
    <submittedName>
        <fullName evidence="2">GcrA cell cycle regulator</fullName>
    </submittedName>
</protein>
<evidence type="ECO:0000256" key="1">
    <source>
        <dbReference type="SAM" id="MobiDB-lite"/>
    </source>
</evidence>
<feature type="compositionally biased region" description="Pro residues" evidence="1">
    <location>
        <begin position="80"/>
        <end position="89"/>
    </location>
</feature>
<name>A0A6J7WPR3_9CAUD</name>
<accession>A0A6J7WPR3</accession>
<dbReference type="InterPro" id="IPR011681">
    <property type="entry name" value="GcrA"/>
</dbReference>
<sequence>MGAEINRPWTEDEKIRCIELARSGLSGSQIAARLGRRRNSIVGFLFRKKVPLMGNTKANPDAPKKTRKPRHKQAPMHPFGLPPSEPKPPTIVEMPIIKPKKTEGYGQASILDARNDQCKWVVKDATNERMAIYCGEPVKKEGCSWCIDHYKIVFIPRSEHKRVIGAFDFGWKNLGVSK</sequence>
<feature type="region of interest" description="Disordered" evidence="1">
    <location>
        <begin position="53"/>
        <end position="89"/>
    </location>
</feature>
<gene>
    <name evidence="2" type="ORF">UFOVP237_61</name>
</gene>
<evidence type="ECO:0000313" key="2">
    <source>
        <dbReference type="EMBL" id="CAB5220041.1"/>
    </source>
</evidence>
<reference evidence="2" key="1">
    <citation type="submission" date="2020-05" db="EMBL/GenBank/DDBJ databases">
        <authorList>
            <person name="Chiriac C."/>
            <person name="Salcher M."/>
            <person name="Ghai R."/>
            <person name="Kavagutti S V."/>
        </authorList>
    </citation>
    <scope>NUCLEOTIDE SEQUENCE</scope>
</reference>
<dbReference type="EMBL" id="LR798277">
    <property type="protein sequence ID" value="CAB5220041.1"/>
    <property type="molecule type" value="Genomic_DNA"/>
</dbReference>
<proteinExistence type="predicted"/>
<feature type="compositionally biased region" description="Basic residues" evidence="1">
    <location>
        <begin position="65"/>
        <end position="74"/>
    </location>
</feature>
<organism evidence="2">
    <name type="scientific">uncultured Caudovirales phage</name>
    <dbReference type="NCBI Taxonomy" id="2100421"/>
    <lineage>
        <taxon>Viruses</taxon>
        <taxon>Duplodnaviria</taxon>
        <taxon>Heunggongvirae</taxon>
        <taxon>Uroviricota</taxon>
        <taxon>Caudoviricetes</taxon>
        <taxon>Peduoviridae</taxon>
        <taxon>Maltschvirus</taxon>
        <taxon>Maltschvirus maltsch</taxon>
    </lineage>
</organism>